<reference evidence="2" key="1">
    <citation type="submission" date="2022-11" db="UniProtKB">
        <authorList>
            <consortium name="WormBaseParasite"/>
        </authorList>
    </citation>
    <scope>IDENTIFICATION</scope>
</reference>
<name>A0A915IV17_ROMCU</name>
<sequence>MTYPSSVGNDVDGGTVNSLKLVDETVIKSLLPAINVVSQRISPSPVSKTKSIGTSPSLFNFTFFYMKKLLIS</sequence>
<dbReference type="AlphaFoldDB" id="A0A915IV17"/>
<dbReference type="WBParaSite" id="nRc.2.0.1.t18039-RA">
    <property type="protein sequence ID" value="nRc.2.0.1.t18039-RA"/>
    <property type="gene ID" value="nRc.2.0.1.g18039"/>
</dbReference>
<evidence type="ECO:0000313" key="2">
    <source>
        <dbReference type="WBParaSite" id="nRc.2.0.1.t18039-RA"/>
    </source>
</evidence>
<organism evidence="1 2">
    <name type="scientific">Romanomermis culicivorax</name>
    <name type="common">Nematode worm</name>
    <dbReference type="NCBI Taxonomy" id="13658"/>
    <lineage>
        <taxon>Eukaryota</taxon>
        <taxon>Metazoa</taxon>
        <taxon>Ecdysozoa</taxon>
        <taxon>Nematoda</taxon>
        <taxon>Enoplea</taxon>
        <taxon>Dorylaimia</taxon>
        <taxon>Mermithida</taxon>
        <taxon>Mermithoidea</taxon>
        <taxon>Mermithidae</taxon>
        <taxon>Romanomermis</taxon>
    </lineage>
</organism>
<keyword evidence="1" id="KW-1185">Reference proteome</keyword>
<evidence type="ECO:0000313" key="1">
    <source>
        <dbReference type="Proteomes" id="UP000887565"/>
    </source>
</evidence>
<dbReference type="Proteomes" id="UP000887565">
    <property type="component" value="Unplaced"/>
</dbReference>
<proteinExistence type="predicted"/>
<accession>A0A915IV17</accession>
<protein>
    <submittedName>
        <fullName evidence="2">Uncharacterized protein</fullName>
    </submittedName>
</protein>